<reference evidence="7 8" key="1">
    <citation type="submission" date="2019-12" db="EMBL/GenBank/DDBJ databases">
        <title>Enteriobacteria Tanzani isolates_10434.</title>
        <authorList>
            <person name="Subbiah M."/>
            <person name="Call D."/>
        </authorList>
    </citation>
    <scope>NUCLEOTIDE SEQUENCE [LARGE SCALE GENOMIC DNA]</scope>
    <source>
        <strain evidence="7 8">10434wD1</strain>
    </source>
</reference>
<evidence type="ECO:0000313" key="8">
    <source>
        <dbReference type="Proteomes" id="UP000436141"/>
    </source>
</evidence>
<evidence type="ECO:0000256" key="4">
    <source>
        <dbReference type="ARBA" id="ARBA00022679"/>
    </source>
</evidence>
<dbReference type="RefSeq" id="WP_119913225.1">
    <property type="nucleotide sequence ID" value="NZ_JAEUYS010000002.1"/>
</dbReference>
<name>A0A2H9EGK8_ECOLX</name>
<dbReference type="InterPro" id="IPR016181">
    <property type="entry name" value="Acyl_CoA_acyltransferase"/>
</dbReference>
<evidence type="ECO:0000256" key="1">
    <source>
        <dbReference type="ARBA" id="ARBA00009342"/>
    </source>
</evidence>
<evidence type="ECO:0000256" key="3">
    <source>
        <dbReference type="ARBA" id="ARBA00022649"/>
    </source>
</evidence>
<keyword evidence="3" id="KW-1277">Toxin-antitoxin system</keyword>
<dbReference type="PANTHER" id="PTHR36449:SF1">
    <property type="entry name" value="ACETYLTRANSFERASE"/>
    <property type="match status" value="1"/>
</dbReference>
<dbReference type="InterPro" id="IPR000182">
    <property type="entry name" value="GNAT_dom"/>
</dbReference>
<evidence type="ECO:0000313" key="7">
    <source>
        <dbReference type="EMBL" id="MXI78290.1"/>
    </source>
</evidence>
<dbReference type="PANTHER" id="PTHR36449">
    <property type="entry name" value="ACETYLTRANSFERASE-RELATED"/>
    <property type="match status" value="1"/>
</dbReference>
<dbReference type="Pfam" id="PF13673">
    <property type="entry name" value="Acetyltransf_10"/>
    <property type="match status" value="1"/>
</dbReference>
<protein>
    <submittedName>
        <fullName evidence="7">GNAT family N-acetyltransferase</fullName>
    </submittedName>
</protein>
<evidence type="ECO:0000256" key="6">
    <source>
        <dbReference type="ARBA" id="ARBA00049880"/>
    </source>
</evidence>
<keyword evidence="4 7" id="KW-0808">Transferase</keyword>
<comment type="catalytic activity">
    <reaction evidence="6">
        <text>glycyl-tRNA(Gly) + acetyl-CoA = N-acetylglycyl-tRNA(Gly) + CoA + H(+)</text>
        <dbReference type="Rhea" id="RHEA:81867"/>
        <dbReference type="Rhea" id="RHEA-COMP:9683"/>
        <dbReference type="Rhea" id="RHEA-COMP:19766"/>
        <dbReference type="ChEBI" id="CHEBI:15378"/>
        <dbReference type="ChEBI" id="CHEBI:57287"/>
        <dbReference type="ChEBI" id="CHEBI:57288"/>
        <dbReference type="ChEBI" id="CHEBI:78522"/>
        <dbReference type="ChEBI" id="CHEBI:232036"/>
    </reaction>
</comment>
<keyword evidence="5" id="KW-0012">Acyltransferase</keyword>
<organism evidence="7 8">
    <name type="scientific">Escherichia coli</name>
    <dbReference type="NCBI Taxonomy" id="562"/>
    <lineage>
        <taxon>Bacteria</taxon>
        <taxon>Pseudomonadati</taxon>
        <taxon>Pseudomonadota</taxon>
        <taxon>Gammaproteobacteria</taxon>
        <taxon>Enterobacterales</taxon>
        <taxon>Enterobacteriaceae</taxon>
        <taxon>Escherichia</taxon>
    </lineage>
</organism>
<dbReference type="AlphaFoldDB" id="A0A2H9EGK8"/>
<dbReference type="Gene3D" id="3.40.630.30">
    <property type="match status" value="1"/>
</dbReference>
<keyword evidence="2" id="KW-0678">Repressor</keyword>
<comment type="similarity">
    <text evidence="1">Belongs to the acetyltransferase family. GNAT subfamily.</text>
</comment>
<gene>
    <name evidence="7" type="ORF">GRW05_29425</name>
</gene>
<evidence type="ECO:0000256" key="2">
    <source>
        <dbReference type="ARBA" id="ARBA00022491"/>
    </source>
</evidence>
<dbReference type="SUPFAM" id="SSF55729">
    <property type="entry name" value="Acyl-CoA N-acyltransferases (Nat)"/>
    <property type="match status" value="1"/>
</dbReference>
<sequence>MRLIPGFQPFDLCAEYNMANFSCGVTHLDEFLKTGLHKMQRRSLLKGYVLLSDDETPEIMGYYTLSGASFERGHLSNRLRKKIPYSNMPAVLLGRLAIDQRIQRKGFGELLIVDAIHKVRATAGQIGIYAMFVEAHPGASSFYTRMGFIPSSMADDNKTFFYPANQFDDLISGYKC</sequence>
<accession>A0A2H9EGK8</accession>
<comment type="caution">
    <text evidence="7">The sequence shown here is derived from an EMBL/GenBank/DDBJ whole genome shotgun (WGS) entry which is preliminary data.</text>
</comment>
<dbReference type="EMBL" id="WUIY01000650">
    <property type="protein sequence ID" value="MXI78290.1"/>
    <property type="molecule type" value="Genomic_DNA"/>
</dbReference>
<dbReference type="Proteomes" id="UP000436141">
    <property type="component" value="Unassembled WGS sequence"/>
</dbReference>
<evidence type="ECO:0000256" key="5">
    <source>
        <dbReference type="ARBA" id="ARBA00023315"/>
    </source>
</evidence>
<dbReference type="GO" id="GO:0016747">
    <property type="term" value="F:acyltransferase activity, transferring groups other than amino-acyl groups"/>
    <property type="evidence" value="ECO:0007669"/>
    <property type="project" value="InterPro"/>
</dbReference>
<proteinExistence type="inferred from homology"/>